<evidence type="ECO:0000313" key="1">
    <source>
        <dbReference type="EMBL" id="QYA32243.1"/>
    </source>
</evidence>
<protein>
    <submittedName>
        <fullName evidence="1">Uncharacterized protein</fullName>
    </submittedName>
</protein>
<name>A0AAT9P152_9STAP</name>
<dbReference type="AlphaFoldDB" id="A0AAT9P152"/>
<dbReference type="EMBL" id="CP079955">
    <property type="protein sequence ID" value="QYA32243.1"/>
    <property type="molecule type" value="Genomic_DNA"/>
</dbReference>
<accession>A0AAT9P152</accession>
<organism evidence="1">
    <name type="scientific">Macrococcus psychrotolerans</name>
    <dbReference type="NCBI Taxonomy" id="3039389"/>
    <lineage>
        <taxon>Bacteria</taxon>
        <taxon>Bacillati</taxon>
        <taxon>Bacillota</taxon>
        <taxon>Bacilli</taxon>
        <taxon>Bacillales</taxon>
        <taxon>Staphylococcaceae</taxon>
        <taxon>Macrococcus</taxon>
    </lineage>
</organism>
<reference evidence="1" key="1">
    <citation type="submission" date="2021-07" db="EMBL/GenBank/DDBJ databases">
        <title>Prevalence and characterization of methicillin-resistant Macrococcus spp. in food producing animals and meat in Switzerland in 2019.</title>
        <authorList>
            <person name="Keller J.E."/>
            <person name="Schwendener S."/>
            <person name="Neuenschwander J."/>
            <person name="Overesch G."/>
            <person name="Perreten V."/>
        </authorList>
    </citation>
    <scope>NUCLEOTIDE SEQUENCE</scope>
    <source>
        <strain evidence="1">19Msa1099</strain>
    </source>
</reference>
<sequence>MEINEVKLIAKINIQYDNHKENKYLYKSADLIFISNNLDDSLSLTDLKTDFNGYGEFDATIKTIYSMPKKDSYKNESIIIFSVDELNIEFYFYYESREYPFGEEEKYFSLKSEYHINANKLNSGGQNNESTK</sequence>
<proteinExistence type="predicted"/>
<gene>
    <name evidence="1" type="ORF">KYI10_07565</name>
</gene>